<evidence type="ECO:0000313" key="1">
    <source>
        <dbReference type="EMBL" id="KDR70002.1"/>
    </source>
</evidence>
<dbReference type="PANTHER" id="PTHR34494">
    <property type="entry name" value="PROTEIN CBG25024"/>
    <property type="match status" value="1"/>
</dbReference>
<dbReference type="EMBL" id="KL142399">
    <property type="protein sequence ID" value="KDR70002.1"/>
    <property type="molecule type" value="Genomic_DNA"/>
</dbReference>
<dbReference type="OrthoDB" id="2799150at2759"/>
<proteinExistence type="predicted"/>
<protein>
    <submittedName>
        <fullName evidence="1">Uncharacterized protein</fullName>
    </submittedName>
</protein>
<evidence type="ECO:0000313" key="2">
    <source>
        <dbReference type="Proteomes" id="UP000027222"/>
    </source>
</evidence>
<dbReference type="PANTHER" id="PTHR34494:SF1">
    <property type="entry name" value="PROTEIN CBG25024"/>
    <property type="match status" value="1"/>
</dbReference>
<gene>
    <name evidence="1" type="ORF">GALMADRAFT_900591</name>
</gene>
<keyword evidence="2" id="KW-1185">Reference proteome</keyword>
<sequence length="655" mass="72351">MARTLRRCSIVTPLEYIPDTMSTLPIVSQIKSLWELCTGDVAGAKKVQQDFLDAWSHPVDQIGAMVDSIPVLGHVKGVVHLIKGDTDKFWESEEAATRTLVILGAGALTVSTGGAAAPILAGVVAGLVYDAATTGIESARHGKFDPQGYIDAGAEIKDDWRAGVFDLVAIGAMDGFLGKGKTGRATKVYRIEGESYWKNNNGEYTWNSNTRLFRDGDGIMVSRKPGGAGGFDAVEPIPLDEDSEYIQLDQTLPKHAADSLFLNTDDGARADAFYAKRVLQYQDAVAKMGRRPSHVTHNIKVKTFRIMTRDVERLQNRSISETGARTNIDNDGVLRVDPTKARGQYGCERRVYVPLLRRALKGSYKEFTPWIDHLPTPILRLIREHKIAYGCVRSIFIHTANPAFFAASLARDAPANLQPDPNQGYLVSDAAATLASHHIPLSYLSEEGIRSVHAQDIPVVGLRLARHAKCSRQNKTETYHGDHFEYLAEHADGTRHWYPSFLVADDLVDEFEGLSMANGKEVVEVVSSDSSTGDLTVSRLDGSTDTVKQADLFWAEEDPEDSVPLRDDELDTILHHGHYGRDHTSCHAVFSSSRTGQKSRSRRLGLPFPRILPCLTMFMIMLRSKQPPLLSPCLEETFAAELYHSSSSTKEYRLT</sequence>
<dbReference type="Proteomes" id="UP000027222">
    <property type="component" value="Unassembled WGS sequence"/>
</dbReference>
<accession>A0A067SJ35</accession>
<dbReference type="HOGENOM" id="CLU_418583_0_0_1"/>
<name>A0A067SJ35_GALM3</name>
<reference evidence="2" key="1">
    <citation type="journal article" date="2014" name="Proc. Natl. Acad. Sci. U.S.A.">
        <title>Extensive sampling of basidiomycete genomes demonstrates inadequacy of the white-rot/brown-rot paradigm for wood decay fungi.</title>
        <authorList>
            <person name="Riley R."/>
            <person name="Salamov A.A."/>
            <person name="Brown D.W."/>
            <person name="Nagy L.G."/>
            <person name="Floudas D."/>
            <person name="Held B.W."/>
            <person name="Levasseur A."/>
            <person name="Lombard V."/>
            <person name="Morin E."/>
            <person name="Otillar R."/>
            <person name="Lindquist E.A."/>
            <person name="Sun H."/>
            <person name="LaButti K.M."/>
            <person name="Schmutz J."/>
            <person name="Jabbour D."/>
            <person name="Luo H."/>
            <person name="Baker S.E."/>
            <person name="Pisabarro A.G."/>
            <person name="Walton J.D."/>
            <person name="Blanchette R.A."/>
            <person name="Henrissat B."/>
            <person name="Martin F."/>
            <person name="Cullen D."/>
            <person name="Hibbett D.S."/>
            <person name="Grigoriev I.V."/>
        </authorList>
    </citation>
    <scope>NUCLEOTIDE SEQUENCE [LARGE SCALE GENOMIC DNA]</scope>
    <source>
        <strain evidence="2">CBS 339.88</strain>
    </source>
</reference>
<organism evidence="1 2">
    <name type="scientific">Galerina marginata (strain CBS 339.88)</name>
    <dbReference type="NCBI Taxonomy" id="685588"/>
    <lineage>
        <taxon>Eukaryota</taxon>
        <taxon>Fungi</taxon>
        <taxon>Dikarya</taxon>
        <taxon>Basidiomycota</taxon>
        <taxon>Agaricomycotina</taxon>
        <taxon>Agaricomycetes</taxon>
        <taxon>Agaricomycetidae</taxon>
        <taxon>Agaricales</taxon>
        <taxon>Agaricineae</taxon>
        <taxon>Strophariaceae</taxon>
        <taxon>Galerina</taxon>
    </lineage>
</organism>
<dbReference type="AlphaFoldDB" id="A0A067SJ35"/>